<dbReference type="Gene3D" id="1.20.1280.50">
    <property type="match status" value="1"/>
</dbReference>
<accession>M7ZZL0</accession>
<reference evidence="1" key="1">
    <citation type="journal article" date="2013" name="Nature">
        <title>Draft genome of the wheat A-genome progenitor Triticum urartu.</title>
        <authorList>
            <person name="Ling H.Q."/>
            <person name="Zhao S."/>
            <person name="Liu D."/>
            <person name="Wang J."/>
            <person name="Sun H."/>
            <person name="Zhang C."/>
            <person name="Fan H."/>
            <person name="Li D."/>
            <person name="Dong L."/>
            <person name="Tao Y."/>
            <person name="Gao C."/>
            <person name="Wu H."/>
            <person name="Li Y."/>
            <person name="Cui Y."/>
            <person name="Guo X."/>
            <person name="Zheng S."/>
            <person name="Wang B."/>
            <person name="Yu K."/>
            <person name="Liang Q."/>
            <person name="Yang W."/>
            <person name="Lou X."/>
            <person name="Chen J."/>
            <person name="Feng M."/>
            <person name="Jian J."/>
            <person name="Zhang X."/>
            <person name="Luo G."/>
            <person name="Jiang Y."/>
            <person name="Liu J."/>
            <person name="Wang Z."/>
            <person name="Sha Y."/>
            <person name="Zhang B."/>
            <person name="Wu H."/>
            <person name="Tang D."/>
            <person name="Shen Q."/>
            <person name="Xue P."/>
            <person name="Zou S."/>
            <person name="Wang X."/>
            <person name="Liu X."/>
            <person name="Wang F."/>
            <person name="Yang Y."/>
            <person name="An X."/>
            <person name="Dong Z."/>
            <person name="Zhang K."/>
            <person name="Zhang X."/>
            <person name="Luo M.C."/>
            <person name="Dvorak J."/>
            <person name="Tong Y."/>
            <person name="Wang J."/>
            <person name="Yang H."/>
            <person name="Li Z."/>
            <person name="Wang D."/>
            <person name="Zhang A."/>
            <person name="Wang J."/>
        </authorList>
    </citation>
    <scope>NUCLEOTIDE SEQUENCE</scope>
</reference>
<dbReference type="AlphaFoldDB" id="M7ZZL0"/>
<dbReference type="PROSITE" id="PS50181">
    <property type="entry name" value="FBOX"/>
    <property type="match status" value="1"/>
</dbReference>
<dbReference type="InterPro" id="IPR001810">
    <property type="entry name" value="F-box_dom"/>
</dbReference>
<dbReference type="PANTHER" id="PTHR31672:SF2">
    <property type="entry name" value="F-BOX DOMAIN-CONTAINING PROTEIN"/>
    <property type="match status" value="1"/>
</dbReference>
<gene>
    <name evidence="1" type="ORF">TRIUR3_08305</name>
</gene>
<dbReference type="InterPro" id="IPR017451">
    <property type="entry name" value="F-box-assoc_interact_dom"/>
</dbReference>
<sequence length="418" mass="47615">MPDRREATLLEDLPEEIIDKILKGLPPKDVGRCRAVSTLWRSITSIPEFMLEHHRRQPLLPIIDGLGRPASFVLFRGAGADTSNQQLWPFIPGLRHYHLKPTLSVTCDGFLILLEQNKFYIYNPVLHKRALLPYPQAGENECSNIIGFYRHQLTGEYRLLWTTFRPLSVVKYSLYILTVGSGVPRHIRIRMPTVLSPSAEHKLLGALCYSNYCPPPVHLGGSLHWCPFSVCGVADITGGSRDIVVFDTKAESFRWMRSPDQAYPNRKLFDMNGTLGFWGSSIKGDAGGCLSFTALDIWVMQDYKAEIWAFKYRIDLSTVEASRQLYLTSCKGKKKAPLRSTVQWFNDMAVLNEHELLIMFNDKHVLRCNTDGMVLGLVNIGKSQYFIIAKKQQWHCYDEIFGDCPKKNDEIFGLARIV</sequence>
<dbReference type="InterPro" id="IPR050796">
    <property type="entry name" value="SCF_F-box_component"/>
</dbReference>
<dbReference type="SUPFAM" id="SSF81383">
    <property type="entry name" value="F-box domain"/>
    <property type="match status" value="1"/>
</dbReference>
<dbReference type="SMART" id="SM00256">
    <property type="entry name" value="FBOX"/>
    <property type="match status" value="1"/>
</dbReference>
<dbReference type="OMA" id="WHCYDEI"/>
<dbReference type="Pfam" id="PF00646">
    <property type="entry name" value="F-box"/>
    <property type="match status" value="1"/>
</dbReference>
<name>M7ZZL0_TRIUA</name>
<proteinExistence type="predicted"/>
<evidence type="ECO:0000313" key="1">
    <source>
        <dbReference type="EMBL" id="EMS53554.1"/>
    </source>
</evidence>
<organism evidence="1">
    <name type="scientific">Triticum urartu</name>
    <name type="common">Red wild einkorn</name>
    <name type="synonym">Crithodium urartu</name>
    <dbReference type="NCBI Taxonomy" id="4572"/>
    <lineage>
        <taxon>Eukaryota</taxon>
        <taxon>Viridiplantae</taxon>
        <taxon>Streptophyta</taxon>
        <taxon>Embryophyta</taxon>
        <taxon>Tracheophyta</taxon>
        <taxon>Spermatophyta</taxon>
        <taxon>Magnoliopsida</taxon>
        <taxon>Liliopsida</taxon>
        <taxon>Poales</taxon>
        <taxon>Poaceae</taxon>
        <taxon>BOP clade</taxon>
        <taxon>Pooideae</taxon>
        <taxon>Triticodae</taxon>
        <taxon>Triticeae</taxon>
        <taxon>Triticinae</taxon>
        <taxon>Triticum</taxon>
    </lineage>
</organism>
<protein>
    <submittedName>
        <fullName evidence="1">Uncharacterized protein</fullName>
    </submittedName>
</protein>
<dbReference type="Pfam" id="PF08268">
    <property type="entry name" value="FBA_3"/>
    <property type="match status" value="1"/>
</dbReference>
<dbReference type="PANTHER" id="PTHR31672">
    <property type="entry name" value="BNACNNG10540D PROTEIN"/>
    <property type="match status" value="1"/>
</dbReference>
<dbReference type="EMBL" id="KD193051">
    <property type="protein sequence ID" value="EMS53554.1"/>
    <property type="molecule type" value="Genomic_DNA"/>
</dbReference>
<dbReference type="InterPro" id="IPR036047">
    <property type="entry name" value="F-box-like_dom_sf"/>
</dbReference>
<dbReference type="NCBIfam" id="TIGR01640">
    <property type="entry name" value="F_box_assoc_1"/>
    <property type="match status" value="1"/>
</dbReference>
<dbReference type="InterPro" id="IPR013187">
    <property type="entry name" value="F-box-assoc_dom_typ3"/>
</dbReference>